<dbReference type="GO" id="GO:0005829">
    <property type="term" value="C:cytosol"/>
    <property type="evidence" value="ECO:0007669"/>
    <property type="project" value="TreeGrafter"/>
</dbReference>
<organism evidence="7 8">
    <name type="scientific">Malaciobacter molluscorum LMG 25693</name>
    <dbReference type="NCBI Taxonomy" id="870501"/>
    <lineage>
        <taxon>Bacteria</taxon>
        <taxon>Pseudomonadati</taxon>
        <taxon>Campylobacterota</taxon>
        <taxon>Epsilonproteobacteria</taxon>
        <taxon>Campylobacterales</taxon>
        <taxon>Arcobacteraceae</taxon>
        <taxon>Malaciobacter</taxon>
    </lineage>
</organism>
<dbReference type="CDD" id="cd14014">
    <property type="entry name" value="STKc_PknB_like"/>
    <property type="match status" value="1"/>
</dbReference>
<keyword evidence="1" id="KW-0808">Transferase</keyword>
<dbReference type="SUPFAM" id="SSF56112">
    <property type="entry name" value="Protein kinase-like (PK-like)"/>
    <property type="match status" value="1"/>
</dbReference>
<dbReference type="Pfam" id="PF00069">
    <property type="entry name" value="Pkinase"/>
    <property type="match status" value="1"/>
</dbReference>
<reference evidence="6 9" key="2">
    <citation type="submission" date="2018-08" db="EMBL/GenBank/DDBJ databases">
        <title>Complete genome of the Arcobacter molluscorum type strain LMG 25693.</title>
        <authorList>
            <person name="Miller W.G."/>
            <person name="Yee E."/>
            <person name="Bono J.L."/>
        </authorList>
    </citation>
    <scope>NUCLEOTIDE SEQUENCE [LARGE SCALE GENOMIC DNA]</scope>
    <source>
        <strain evidence="6 9">CECT 7696</strain>
    </source>
</reference>
<evidence type="ECO:0000313" key="6">
    <source>
        <dbReference type="EMBL" id="AXX92443.1"/>
    </source>
</evidence>
<gene>
    <name evidence="6" type="ORF">AMOL_1473</name>
    <name evidence="7" type="ORF">CPU12_06480</name>
</gene>
<dbReference type="PANTHER" id="PTHR24348:SF22">
    <property type="entry name" value="NON-SPECIFIC SERINE_THREONINE PROTEIN KINASE"/>
    <property type="match status" value="1"/>
</dbReference>
<keyword evidence="8" id="KW-1185">Reference proteome</keyword>
<evidence type="ECO:0000256" key="2">
    <source>
        <dbReference type="ARBA" id="ARBA00022741"/>
    </source>
</evidence>
<dbReference type="Proteomes" id="UP000262712">
    <property type="component" value="Chromosome"/>
</dbReference>
<dbReference type="PANTHER" id="PTHR24348">
    <property type="entry name" value="SERINE/THREONINE-PROTEIN KINASE UNC-51-RELATED"/>
    <property type="match status" value="1"/>
</dbReference>
<reference evidence="7 8" key="1">
    <citation type="submission" date="2017-09" db="EMBL/GenBank/DDBJ databases">
        <title>Arcobacter canalis sp. nov., a new species isolated from a water canal contaminated with urban sewage.</title>
        <authorList>
            <person name="Perez-Cataluna A."/>
            <person name="Salas-Masso N."/>
            <person name="Figueras M.J."/>
        </authorList>
    </citation>
    <scope>NUCLEOTIDE SEQUENCE [LARGE SCALE GENOMIC DNA]</scope>
    <source>
        <strain evidence="7 8">F98-3</strain>
    </source>
</reference>
<dbReference type="RefSeq" id="WP_099342287.1">
    <property type="nucleotide sequence ID" value="NZ_CP032098.1"/>
</dbReference>
<dbReference type="GO" id="GO:0000407">
    <property type="term" value="C:phagophore assembly site"/>
    <property type="evidence" value="ECO:0007669"/>
    <property type="project" value="TreeGrafter"/>
</dbReference>
<name>A0A2G1DI02_9BACT</name>
<evidence type="ECO:0000256" key="3">
    <source>
        <dbReference type="ARBA" id="ARBA00022777"/>
    </source>
</evidence>
<dbReference type="Gene3D" id="1.10.510.10">
    <property type="entry name" value="Transferase(Phosphotransferase) domain 1"/>
    <property type="match status" value="1"/>
</dbReference>
<dbReference type="InterPro" id="IPR045269">
    <property type="entry name" value="Atg1-like"/>
</dbReference>
<keyword evidence="4" id="KW-0067">ATP-binding</keyword>
<evidence type="ECO:0000313" key="9">
    <source>
        <dbReference type="Proteomes" id="UP000262712"/>
    </source>
</evidence>
<dbReference type="InterPro" id="IPR000719">
    <property type="entry name" value="Prot_kinase_dom"/>
</dbReference>
<evidence type="ECO:0000259" key="5">
    <source>
        <dbReference type="PROSITE" id="PS50011"/>
    </source>
</evidence>
<dbReference type="GO" id="GO:0016020">
    <property type="term" value="C:membrane"/>
    <property type="evidence" value="ECO:0007669"/>
    <property type="project" value="TreeGrafter"/>
</dbReference>
<evidence type="ECO:0000313" key="8">
    <source>
        <dbReference type="Proteomes" id="UP000221222"/>
    </source>
</evidence>
<evidence type="ECO:0000256" key="4">
    <source>
        <dbReference type="ARBA" id="ARBA00022840"/>
    </source>
</evidence>
<keyword evidence="3 6" id="KW-0418">Kinase</keyword>
<dbReference type="EMBL" id="NXFY01000008">
    <property type="protein sequence ID" value="PHO18111.1"/>
    <property type="molecule type" value="Genomic_DNA"/>
</dbReference>
<sequence length="286" mass="33735">MKELLKQIKQDSKKLNENETITILNKRYILKQLVGTGGLCDVYKADDIYDLHFNKESEIVIKIPNNNLKNYKDISSLLYSEYNFLRKLNHKNIVKVLDFGIDKKTNIPYIILEYKEGKLLKDIAFFEMSKKFKFNIMKTLVTLVNYIHSNNIIHADINPSNIIIDKNHNLTLIDFGISKSINNQENIELDYSKVKAYNPNYCAPEILNNEQPSIESDNFSVASICFEIFTTNCIERKDNKIILNDFEKIPFLLKKWFKYNLSYDKYDRTVKKSNIYNKIINFLYFN</sequence>
<accession>A0A2G1DI02</accession>
<dbReference type="Proteomes" id="UP000221222">
    <property type="component" value="Unassembled WGS sequence"/>
</dbReference>
<evidence type="ECO:0000313" key="7">
    <source>
        <dbReference type="EMBL" id="PHO18111.1"/>
    </source>
</evidence>
<dbReference type="EMBL" id="CP032098">
    <property type="protein sequence ID" value="AXX92443.1"/>
    <property type="molecule type" value="Genomic_DNA"/>
</dbReference>
<dbReference type="GO" id="GO:0004674">
    <property type="term" value="F:protein serine/threonine kinase activity"/>
    <property type="evidence" value="ECO:0007669"/>
    <property type="project" value="InterPro"/>
</dbReference>
<dbReference type="GO" id="GO:0005524">
    <property type="term" value="F:ATP binding"/>
    <property type="evidence" value="ECO:0007669"/>
    <property type="project" value="UniProtKB-KW"/>
</dbReference>
<evidence type="ECO:0000256" key="1">
    <source>
        <dbReference type="ARBA" id="ARBA00022679"/>
    </source>
</evidence>
<proteinExistence type="predicted"/>
<protein>
    <submittedName>
        <fullName evidence="6">Serine/threonine-protein kinase</fullName>
    </submittedName>
</protein>
<dbReference type="Gene3D" id="3.30.200.20">
    <property type="entry name" value="Phosphorylase Kinase, domain 1"/>
    <property type="match status" value="1"/>
</dbReference>
<feature type="domain" description="Protein kinase" evidence="5">
    <location>
        <begin position="28"/>
        <end position="286"/>
    </location>
</feature>
<dbReference type="AlphaFoldDB" id="A0A2G1DI02"/>
<dbReference type="InterPro" id="IPR011009">
    <property type="entry name" value="Kinase-like_dom_sf"/>
</dbReference>
<keyword evidence="2" id="KW-0547">Nucleotide-binding</keyword>
<dbReference type="GO" id="GO:0005776">
    <property type="term" value="C:autophagosome"/>
    <property type="evidence" value="ECO:0007669"/>
    <property type="project" value="TreeGrafter"/>
</dbReference>
<dbReference type="PROSITE" id="PS50011">
    <property type="entry name" value="PROTEIN_KINASE_DOM"/>
    <property type="match status" value="1"/>
</dbReference>
<dbReference type="KEGG" id="amol:AMOL_1473"/>